<dbReference type="Pfam" id="PF18158">
    <property type="entry name" value="AidB_N"/>
    <property type="match status" value="1"/>
</dbReference>
<keyword evidence="2 4" id="KW-0285">Flavoprotein</keyword>
<dbReference type="Pfam" id="PF00441">
    <property type="entry name" value="Acyl-CoA_dh_1"/>
    <property type="match status" value="1"/>
</dbReference>
<dbReference type="Proteomes" id="UP000053477">
    <property type="component" value="Unassembled WGS sequence"/>
</dbReference>
<organism evidence="8 9">
    <name type="scientific">Schizopora paradoxa</name>
    <dbReference type="NCBI Taxonomy" id="27342"/>
    <lineage>
        <taxon>Eukaryota</taxon>
        <taxon>Fungi</taxon>
        <taxon>Dikarya</taxon>
        <taxon>Basidiomycota</taxon>
        <taxon>Agaricomycotina</taxon>
        <taxon>Agaricomycetes</taxon>
        <taxon>Hymenochaetales</taxon>
        <taxon>Schizoporaceae</taxon>
        <taxon>Schizopora</taxon>
    </lineage>
</organism>
<dbReference type="InterPro" id="IPR009100">
    <property type="entry name" value="AcylCoA_DH/oxidase_NM_dom_sf"/>
</dbReference>
<dbReference type="InterPro" id="IPR052904">
    <property type="entry name" value="Acyl-CoA_dehydrogenase-like"/>
</dbReference>
<protein>
    <recommendedName>
        <fullName evidence="10">Acyl-CoA dehydrogenase NM domain-like protein</fullName>
    </recommendedName>
</protein>
<evidence type="ECO:0000256" key="4">
    <source>
        <dbReference type="RuleBase" id="RU362125"/>
    </source>
</evidence>
<dbReference type="STRING" id="27342.A0A0H2S821"/>
<dbReference type="Pfam" id="PF02770">
    <property type="entry name" value="Acyl-CoA_dh_M"/>
    <property type="match status" value="1"/>
</dbReference>
<keyword evidence="3 4" id="KW-0274">FAD</keyword>
<accession>A0A0H2S821</accession>
<feature type="domain" description="Acyl-CoA oxidase/dehydrogenase middle" evidence="6">
    <location>
        <begin position="172"/>
        <end position="284"/>
    </location>
</feature>
<evidence type="ECO:0000256" key="2">
    <source>
        <dbReference type="ARBA" id="ARBA00022630"/>
    </source>
</evidence>
<proteinExistence type="inferred from homology"/>
<dbReference type="InParanoid" id="A0A0H2S821"/>
<feature type="domain" description="Adaptive response protein AidB N-terminal" evidence="7">
    <location>
        <begin position="11"/>
        <end position="162"/>
    </location>
</feature>
<gene>
    <name evidence="8" type="ORF">SCHPADRAFT_874700</name>
</gene>
<dbReference type="Gene3D" id="2.40.110.20">
    <property type="match status" value="1"/>
</dbReference>
<comment type="similarity">
    <text evidence="1 4">Belongs to the acyl-CoA dehydrogenase family.</text>
</comment>
<dbReference type="InterPro" id="IPR036250">
    <property type="entry name" value="AcylCo_DH-like_C"/>
</dbReference>
<evidence type="ECO:0000256" key="1">
    <source>
        <dbReference type="ARBA" id="ARBA00009347"/>
    </source>
</evidence>
<evidence type="ECO:0000259" key="5">
    <source>
        <dbReference type="Pfam" id="PF00441"/>
    </source>
</evidence>
<dbReference type="GO" id="GO:0003995">
    <property type="term" value="F:acyl-CoA dehydrogenase activity"/>
    <property type="evidence" value="ECO:0007669"/>
    <property type="project" value="TreeGrafter"/>
</dbReference>
<comment type="cofactor">
    <cofactor evidence="4">
        <name>FAD</name>
        <dbReference type="ChEBI" id="CHEBI:57692"/>
    </cofactor>
</comment>
<dbReference type="EMBL" id="KQ085967">
    <property type="protein sequence ID" value="KLO13001.1"/>
    <property type="molecule type" value="Genomic_DNA"/>
</dbReference>
<evidence type="ECO:0000259" key="6">
    <source>
        <dbReference type="Pfam" id="PF02770"/>
    </source>
</evidence>
<feature type="domain" description="Acyl-CoA dehydrogenase/oxidase C-terminal" evidence="5">
    <location>
        <begin position="295"/>
        <end position="454"/>
    </location>
</feature>
<dbReference type="InterPro" id="IPR041504">
    <property type="entry name" value="AidB_N"/>
</dbReference>
<dbReference type="InterPro" id="IPR009075">
    <property type="entry name" value="AcylCo_DH/oxidase_C"/>
</dbReference>
<keyword evidence="4" id="KW-0560">Oxidoreductase</keyword>
<dbReference type="AlphaFoldDB" id="A0A0H2S821"/>
<dbReference type="SUPFAM" id="SSF47203">
    <property type="entry name" value="Acyl-CoA dehydrogenase C-terminal domain-like"/>
    <property type="match status" value="1"/>
</dbReference>
<evidence type="ECO:0000313" key="9">
    <source>
        <dbReference type="Proteomes" id="UP000053477"/>
    </source>
</evidence>
<evidence type="ECO:0000259" key="7">
    <source>
        <dbReference type="Pfam" id="PF18158"/>
    </source>
</evidence>
<dbReference type="PANTHER" id="PTHR42707:SF2">
    <property type="entry name" value="ACD11 DEHYDROGENASE"/>
    <property type="match status" value="1"/>
</dbReference>
<reference evidence="8 9" key="1">
    <citation type="submission" date="2015-04" db="EMBL/GenBank/DDBJ databases">
        <title>Complete genome sequence of Schizopora paradoxa KUC8140, a cosmopolitan wood degrader in East Asia.</title>
        <authorList>
            <consortium name="DOE Joint Genome Institute"/>
            <person name="Min B."/>
            <person name="Park H."/>
            <person name="Jang Y."/>
            <person name="Kim J.-J."/>
            <person name="Kim K.H."/>
            <person name="Pangilinan J."/>
            <person name="Lipzen A."/>
            <person name="Riley R."/>
            <person name="Grigoriev I.V."/>
            <person name="Spatafora J.W."/>
            <person name="Choi I.-G."/>
        </authorList>
    </citation>
    <scope>NUCLEOTIDE SEQUENCE [LARGE SCALE GENOMIC DNA]</scope>
    <source>
        <strain evidence="8 9">KUC8140</strain>
    </source>
</reference>
<evidence type="ECO:0000256" key="3">
    <source>
        <dbReference type="ARBA" id="ARBA00022827"/>
    </source>
</evidence>
<sequence>MRVEEGFQQCPYDEQHPYISDPLLSTLLQRVLPEQTFALVNEDLIRFGERVTTEIRHIADRATPPVLIQYDQLGRRIDDLQTCESWRLLKAIAQEEGIVAIQYERKSGAYSRVHSFAKQLLMVGDCQTVFCPLSMTDGAARVLELEGTQGMKQEILSKLVSRDAKSAFTAGQWMTERPGGSDVSQTETTATLPPDCKQGDVPGARYILNGFKWFSSATDSHVALALARTGPVSSGSRSLSLFLVPLRLPLSVSNRDNTSNGVFVHRLKNKFGTQIVPTAELSLEGTEAYLVGPLNRGVKTISSVLNITRLYCACDSLGSLRRGFAIARAYAYVRTIDGGKQLLRDNPVHTAELAKVSLIYGALMQLFFGAVLLLGRVECNVASEDEKRRLRLLTPVVKAFCAEKAVAALEECMAALGGLGYMEETGIGRLIRDSLVEKIWEGTITVLSLDLMRAASDPEALPAYTRWTDGILTSVPSGLQESLHAPLEFLKSARSMITNLFTKSDSSVPSLVPRPALMLFAYITTAFDLLEHAIWSDENRPRRIDVEVSAEAFRRWVEEAGLREAMESVKVALAADGHRIRMDEMLVYGEKTRIEKARL</sequence>
<keyword evidence="9" id="KW-1185">Reference proteome</keyword>
<dbReference type="OrthoDB" id="10251155at2759"/>
<evidence type="ECO:0000313" key="8">
    <source>
        <dbReference type="EMBL" id="KLO13001.1"/>
    </source>
</evidence>
<dbReference type="SUPFAM" id="SSF56645">
    <property type="entry name" value="Acyl-CoA dehydrogenase NM domain-like"/>
    <property type="match status" value="1"/>
</dbReference>
<name>A0A0H2S821_9AGAM</name>
<evidence type="ECO:0008006" key="10">
    <source>
        <dbReference type="Google" id="ProtNLM"/>
    </source>
</evidence>
<dbReference type="Gene3D" id="6.10.250.600">
    <property type="match status" value="1"/>
</dbReference>
<dbReference type="Gene3D" id="1.20.140.10">
    <property type="entry name" value="Butyryl-CoA Dehydrogenase, subunit A, domain 3"/>
    <property type="match status" value="1"/>
</dbReference>
<dbReference type="PANTHER" id="PTHR42707">
    <property type="entry name" value="ACYL-COA DEHYDROGENASE"/>
    <property type="match status" value="1"/>
</dbReference>
<dbReference type="InterPro" id="IPR006091">
    <property type="entry name" value="Acyl-CoA_Oxase/DH_mid-dom"/>
</dbReference>